<feature type="domain" description="G-protein coupled receptors family 2 profile 1" evidence="16">
    <location>
        <begin position="355"/>
        <end position="392"/>
    </location>
</feature>
<evidence type="ECO:0000256" key="2">
    <source>
        <dbReference type="ARBA" id="ARBA00007343"/>
    </source>
</evidence>
<dbReference type="Gene3D" id="2.60.220.50">
    <property type="match status" value="1"/>
</dbReference>
<evidence type="ECO:0000259" key="16">
    <source>
        <dbReference type="PROSITE" id="PS50227"/>
    </source>
</evidence>
<dbReference type="InterPro" id="IPR001879">
    <property type="entry name" value="GPCR_2_extracellular_dom"/>
</dbReference>
<feature type="region of interest" description="Disordered" evidence="12">
    <location>
        <begin position="22"/>
        <end position="43"/>
    </location>
</feature>
<dbReference type="AlphaFoldDB" id="A0A8B8UG58"/>
<keyword evidence="9 19" id="KW-0675">Receptor</keyword>
<evidence type="ECO:0000256" key="12">
    <source>
        <dbReference type="SAM" id="MobiDB-lite"/>
    </source>
</evidence>
<dbReference type="InterPro" id="IPR051587">
    <property type="entry name" value="Adhesion_GPCR"/>
</dbReference>
<dbReference type="InterPro" id="IPR000832">
    <property type="entry name" value="GPCR_2_secretin-like"/>
</dbReference>
<dbReference type="Pfam" id="PF25387">
    <property type="entry name" value="ADGRF3_N"/>
    <property type="match status" value="1"/>
</dbReference>
<dbReference type="SUPFAM" id="SSF81321">
    <property type="entry name" value="Family A G protein-coupled receptor-like"/>
    <property type="match status" value="1"/>
</dbReference>
<evidence type="ECO:0000256" key="1">
    <source>
        <dbReference type="ARBA" id="ARBA00004141"/>
    </source>
</evidence>
<dbReference type="PROSITE" id="PS50261">
    <property type="entry name" value="G_PROTEIN_RECEP_F2_4"/>
    <property type="match status" value="1"/>
</dbReference>
<proteinExistence type="inferred from homology"/>
<evidence type="ECO:0000256" key="3">
    <source>
        <dbReference type="ARBA" id="ARBA00022692"/>
    </source>
</evidence>
<feature type="transmembrane region" description="Helical" evidence="13">
    <location>
        <begin position="847"/>
        <end position="870"/>
    </location>
</feature>
<feature type="transmembrane region" description="Helical" evidence="13">
    <location>
        <begin position="693"/>
        <end position="716"/>
    </location>
</feature>
<dbReference type="GO" id="GO:0004930">
    <property type="term" value="F:G protein-coupled receptor activity"/>
    <property type="evidence" value="ECO:0007669"/>
    <property type="project" value="UniProtKB-KW"/>
</dbReference>
<evidence type="ECO:0000256" key="8">
    <source>
        <dbReference type="ARBA" id="ARBA00023157"/>
    </source>
</evidence>
<organism evidence="18 19">
    <name type="scientific">Camelus ferus</name>
    <name type="common">Wild bactrian camel</name>
    <name type="synonym">Camelus bactrianus ferus</name>
    <dbReference type="NCBI Taxonomy" id="419612"/>
    <lineage>
        <taxon>Eukaryota</taxon>
        <taxon>Metazoa</taxon>
        <taxon>Chordata</taxon>
        <taxon>Craniata</taxon>
        <taxon>Vertebrata</taxon>
        <taxon>Euteleostomi</taxon>
        <taxon>Mammalia</taxon>
        <taxon>Eutheria</taxon>
        <taxon>Laurasiatheria</taxon>
        <taxon>Artiodactyla</taxon>
        <taxon>Tylopoda</taxon>
        <taxon>Camelidae</taxon>
        <taxon>Camelus</taxon>
    </lineage>
</organism>
<name>A0A8B8UG58_CAMFR</name>
<feature type="transmembrane region" description="Helical" evidence="13">
    <location>
        <begin position="891"/>
        <end position="912"/>
    </location>
</feature>
<dbReference type="InterPro" id="IPR000203">
    <property type="entry name" value="GPS"/>
</dbReference>
<dbReference type="InterPro" id="IPR056274">
    <property type="entry name" value="Ig_ADGRF3"/>
</dbReference>
<dbReference type="SUPFAM" id="SSF111418">
    <property type="entry name" value="Hormone receptor domain"/>
    <property type="match status" value="1"/>
</dbReference>
<dbReference type="GO" id="GO:0007189">
    <property type="term" value="P:adenylate cyclase-activating G protein-coupled receptor signaling pathway"/>
    <property type="evidence" value="ECO:0007669"/>
    <property type="project" value="TreeGrafter"/>
</dbReference>
<keyword evidence="4 14" id="KW-0732">Signal</keyword>
<evidence type="ECO:0000256" key="11">
    <source>
        <dbReference type="ARBA" id="ARBA00023224"/>
    </source>
</evidence>
<dbReference type="InterPro" id="IPR057400">
    <property type="entry name" value="ADGRF3/5_N"/>
</dbReference>
<keyword evidence="10" id="KW-0325">Glycoprotein</keyword>
<evidence type="ECO:0000256" key="4">
    <source>
        <dbReference type="ARBA" id="ARBA00022729"/>
    </source>
</evidence>
<dbReference type="PROSITE" id="PS00650">
    <property type="entry name" value="G_PROTEIN_RECEP_F2_2"/>
    <property type="match status" value="1"/>
</dbReference>
<evidence type="ECO:0000256" key="14">
    <source>
        <dbReference type="SAM" id="SignalP"/>
    </source>
</evidence>
<dbReference type="SMART" id="SM00303">
    <property type="entry name" value="GPS"/>
    <property type="match status" value="1"/>
</dbReference>
<keyword evidence="6" id="KW-0297">G-protein coupled receptor</keyword>
<evidence type="ECO:0000256" key="7">
    <source>
        <dbReference type="ARBA" id="ARBA00023136"/>
    </source>
</evidence>
<dbReference type="SUPFAM" id="SSF48726">
    <property type="entry name" value="Immunoglobulin"/>
    <property type="match status" value="1"/>
</dbReference>
<evidence type="ECO:0000256" key="10">
    <source>
        <dbReference type="ARBA" id="ARBA00023180"/>
    </source>
</evidence>
<dbReference type="Gene3D" id="1.20.1070.10">
    <property type="entry name" value="Rhodopsin 7-helix transmembrane proteins"/>
    <property type="match status" value="1"/>
</dbReference>
<dbReference type="InterPro" id="IPR057244">
    <property type="entry name" value="GAIN_B"/>
</dbReference>
<dbReference type="Pfam" id="PF01825">
    <property type="entry name" value="GPS"/>
    <property type="match status" value="1"/>
</dbReference>
<dbReference type="InterPro" id="IPR046338">
    <property type="entry name" value="GAIN_dom_sf"/>
</dbReference>
<feature type="transmembrane region" description="Helical" evidence="13">
    <location>
        <begin position="728"/>
        <end position="752"/>
    </location>
</feature>
<feature type="transmembrane region" description="Helical" evidence="13">
    <location>
        <begin position="924"/>
        <end position="944"/>
    </location>
</feature>
<evidence type="ECO:0000256" key="13">
    <source>
        <dbReference type="SAM" id="Phobius"/>
    </source>
</evidence>
<gene>
    <name evidence="19" type="primary">ADGRF3</name>
</gene>
<dbReference type="Gene3D" id="4.10.1240.10">
    <property type="entry name" value="GPCR, family 2, extracellular hormone receptor domain"/>
    <property type="match status" value="1"/>
</dbReference>
<dbReference type="PRINTS" id="PR00249">
    <property type="entry name" value="GPCRSECRETIN"/>
</dbReference>
<dbReference type="RefSeq" id="XP_032353075.1">
    <property type="nucleotide sequence ID" value="XM_032497184.1"/>
</dbReference>
<accession>A0A8B8UG58</accession>
<dbReference type="CTD" id="165082"/>
<feature type="transmembrane region" description="Helical" evidence="13">
    <location>
        <begin position="803"/>
        <end position="827"/>
    </location>
</feature>
<evidence type="ECO:0000259" key="15">
    <source>
        <dbReference type="PROSITE" id="PS50221"/>
    </source>
</evidence>
<dbReference type="InterPro" id="IPR017981">
    <property type="entry name" value="GPCR_2-like_7TM"/>
</dbReference>
<feature type="transmembrane region" description="Helical" evidence="13">
    <location>
        <begin position="758"/>
        <end position="782"/>
    </location>
</feature>
<dbReference type="CDD" id="cd15253">
    <property type="entry name" value="7tmB2_GPR113"/>
    <property type="match status" value="1"/>
</dbReference>
<dbReference type="Pfam" id="PF24528">
    <property type="entry name" value="Ig_ADGRF3"/>
    <property type="match status" value="1"/>
</dbReference>
<evidence type="ECO:0000256" key="6">
    <source>
        <dbReference type="ARBA" id="ARBA00023040"/>
    </source>
</evidence>
<dbReference type="FunFam" id="1.20.1070.10:FF:000058">
    <property type="entry name" value="Adhesion G protein-coupled receptor F5"/>
    <property type="match status" value="1"/>
</dbReference>
<keyword evidence="5 13" id="KW-1133">Transmembrane helix</keyword>
<feature type="chain" id="PRO_5034390412" evidence="14">
    <location>
        <begin position="26"/>
        <end position="1019"/>
    </location>
</feature>
<protein>
    <submittedName>
        <fullName evidence="19">Adhesion G-protein coupled receptor F3 isoform X5</fullName>
    </submittedName>
</protein>
<dbReference type="PANTHER" id="PTHR45813:SF2">
    <property type="entry name" value="ADHESION G-PROTEIN COUPLED RECEPTOR F3"/>
    <property type="match status" value="1"/>
</dbReference>
<dbReference type="PANTHER" id="PTHR45813">
    <property type="entry name" value="IG-LIKE DOMAIN-CONTAINING PROTEIN"/>
    <property type="match status" value="1"/>
</dbReference>
<comment type="subcellular location">
    <subcellularLocation>
        <location evidence="1">Membrane</location>
        <topology evidence="1">Multi-pass membrane protein</topology>
    </subcellularLocation>
</comment>
<feature type="domain" description="GAIN-B" evidence="15">
    <location>
        <begin position="520"/>
        <end position="686"/>
    </location>
</feature>
<dbReference type="GO" id="GO:0016020">
    <property type="term" value="C:membrane"/>
    <property type="evidence" value="ECO:0007669"/>
    <property type="project" value="UniProtKB-SubCell"/>
</dbReference>
<dbReference type="InterPro" id="IPR036179">
    <property type="entry name" value="Ig-like_dom_sf"/>
</dbReference>
<keyword evidence="3 13" id="KW-0812">Transmembrane</keyword>
<reference evidence="19" key="1">
    <citation type="submission" date="2025-08" db="UniProtKB">
        <authorList>
            <consortium name="RefSeq"/>
        </authorList>
    </citation>
    <scope>IDENTIFICATION</scope>
    <source>
        <tissue evidence="19">Ear skin</tissue>
    </source>
</reference>
<dbReference type="Pfam" id="PF00002">
    <property type="entry name" value="7tm_2"/>
    <property type="match status" value="1"/>
</dbReference>
<dbReference type="GeneID" id="102522585"/>
<dbReference type="PROSITE" id="PS50227">
    <property type="entry name" value="G_PROTEIN_RECEP_F2_3"/>
    <property type="match status" value="1"/>
</dbReference>
<evidence type="ECO:0000313" key="18">
    <source>
        <dbReference type="Proteomes" id="UP000694856"/>
    </source>
</evidence>
<feature type="signal peptide" evidence="14">
    <location>
        <begin position="1"/>
        <end position="25"/>
    </location>
</feature>
<evidence type="ECO:0000259" key="17">
    <source>
        <dbReference type="PROSITE" id="PS50261"/>
    </source>
</evidence>
<dbReference type="InterPro" id="IPR017983">
    <property type="entry name" value="GPCR_2_secretin-like_CS"/>
</dbReference>
<evidence type="ECO:0000256" key="9">
    <source>
        <dbReference type="ARBA" id="ARBA00023170"/>
    </source>
</evidence>
<dbReference type="Proteomes" id="UP000694856">
    <property type="component" value="Chromosome 15"/>
</dbReference>
<sequence>MVCSAAPLLLLAMTLPLVGSPDAQASQPGHTQAGGESGQQLDQESGAGESVLVSVYVQLDFSNETWSAALSKPQTLPTASASSSLGTLTGLSLTTECSVNHDGCTYCACLSGYQWNNSVCSRHQPCQTLLEHRPCGCLIFCTNEAGYCQLLPPVPATLSLNSWLQMPGSTLNLTLLTSQEITNLKWFLWRTGSPSPSPILLQAGTRVSLTSSRGRVLLSIVNTTYKWAGDYICCFEAQGFRWELHQMVKVSLRATDVAQLPDQLSISCASSPGFQLSCCIPSEHLGYTASWSPGEDSEASSFNTSDSQCFVLAVRRCPAADTTYTCDLQSPGLSPLRVPVSVTIIQGGDTTCPEDSSAGAWNVTKAGHVAQAPCPGNKTGTVKRTCRPDGVWGPIHSSCTDTGLLALLYRARLLRAGQGWPDEEVPQILAQLPDQVVVVTSPSDLLALVNTIKVLAKIVASARIQLNGSALEALLKTTDKVLDMDASSLWTTARAQISAVGSNLLLAVETLARSLCPQDHPFSFGLPNVQLQTQLLRPTPPSDYRVSFSTQPMLQAHIPKHSLAPLGHNGTNVSVTSLMLRKLDHFLPSNYGQGLGDSLYATPGLVLAISIMAGGQVFNKGEVIMDFGDTNGTPHCVFWDHNLFQGKGGWSDAGCQVQAASASPTTHCICRHLTAFSILMSRHTVPKNTLLELLGQVGLGASIVALLVCLGVYRLVWRFVVQSKVAYLRHAALLNVVLCLLAADTCFLGASLLPPGPHSPLCLATAFLCHFLYLATFFWMLAQALMLAHQLLFVFHQLSKHRVLSLMVFLGYLCPMGFAGVTLGLYLPRGQYLGEGACWLDRKGGVFYTFVGPVLAIMGVNGLVLAMAVLKLLRPSLSEGPQVEKRQALLGVIKALLILTPIFGLTWVLGLATLLEEVSIVPHYLFTALNTSQGVFILLFGCLMDRKVQEALRKRFCRSQPPNSTISLNLPLVSRGKVGSVCMRVTVAGSKVPRISAAQAGGQVRMYKWIQPHQKESWQ</sequence>
<keyword evidence="7 13" id="KW-0472">Membrane</keyword>
<keyword evidence="18" id="KW-1185">Reference proteome</keyword>
<comment type="similarity">
    <text evidence="2">Belongs to the G-protein coupled receptor 2 family. Adhesion G-protein coupled receptor (ADGR) subfamily.</text>
</comment>
<evidence type="ECO:0000313" key="19">
    <source>
        <dbReference type="RefSeq" id="XP_032353075.1"/>
    </source>
</evidence>
<evidence type="ECO:0000256" key="5">
    <source>
        <dbReference type="ARBA" id="ARBA00022989"/>
    </source>
</evidence>
<dbReference type="GO" id="GO:0007166">
    <property type="term" value="P:cell surface receptor signaling pathway"/>
    <property type="evidence" value="ECO:0007669"/>
    <property type="project" value="InterPro"/>
</dbReference>
<keyword evidence="8" id="KW-1015">Disulfide bond</keyword>
<keyword evidence="11" id="KW-0807">Transducer</keyword>
<dbReference type="InterPro" id="IPR036445">
    <property type="entry name" value="GPCR_2_extracell_dom_sf"/>
</dbReference>
<feature type="domain" description="G-protein coupled receptors family 2 profile 2" evidence="17">
    <location>
        <begin position="691"/>
        <end position="945"/>
    </location>
</feature>
<dbReference type="PROSITE" id="PS50221">
    <property type="entry name" value="GAIN_B"/>
    <property type="match status" value="1"/>
</dbReference>